<dbReference type="Proteomes" id="UP000663452">
    <property type="component" value="Chromosome"/>
</dbReference>
<sequence>MKDETVYSGPDVGSGKDVQWIKVLNGKVDARKPSFASNDEIIDTLREFDLEKPL</sequence>
<name>A0ABX7LAC3_9BACL</name>
<dbReference type="RefSeq" id="WP_206101023.1">
    <property type="nucleotide sequence ID" value="NZ_CP070969.1"/>
</dbReference>
<proteinExistence type="predicted"/>
<evidence type="ECO:0000313" key="1">
    <source>
        <dbReference type="EMBL" id="QSF43390.1"/>
    </source>
</evidence>
<reference evidence="1 2" key="1">
    <citation type="submission" date="2021-02" db="EMBL/GenBank/DDBJ databases">
        <title>Paenibacillus tianjinensis sp. nov.</title>
        <authorList>
            <person name="Liu H."/>
        </authorList>
    </citation>
    <scope>NUCLEOTIDE SEQUENCE [LARGE SCALE GENOMIC DNA]</scope>
    <source>
        <strain evidence="1 2">TB2019</strain>
    </source>
</reference>
<protein>
    <submittedName>
        <fullName evidence="1">Uncharacterized protein</fullName>
    </submittedName>
</protein>
<keyword evidence="2" id="KW-1185">Reference proteome</keyword>
<organism evidence="1 2">
    <name type="scientific">Paenibacillus tianjinensis</name>
    <dbReference type="NCBI Taxonomy" id="2810347"/>
    <lineage>
        <taxon>Bacteria</taxon>
        <taxon>Bacillati</taxon>
        <taxon>Bacillota</taxon>
        <taxon>Bacilli</taxon>
        <taxon>Bacillales</taxon>
        <taxon>Paenibacillaceae</taxon>
        <taxon>Paenibacillus</taxon>
    </lineage>
</organism>
<accession>A0ABX7LAC3</accession>
<dbReference type="EMBL" id="CP070969">
    <property type="protein sequence ID" value="QSF43390.1"/>
    <property type="molecule type" value="Genomic_DNA"/>
</dbReference>
<gene>
    <name evidence="1" type="ORF">JRJ22_19175</name>
</gene>
<evidence type="ECO:0000313" key="2">
    <source>
        <dbReference type="Proteomes" id="UP000663452"/>
    </source>
</evidence>